<evidence type="ECO:0000313" key="4">
    <source>
        <dbReference type="Proteomes" id="UP001597326"/>
    </source>
</evidence>
<dbReference type="InterPro" id="IPR051267">
    <property type="entry name" value="STEAP_metalloreductase"/>
</dbReference>
<dbReference type="EMBL" id="JBHUFZ010000023">
    <property type="protein sequence ID" value="MFD1890615.1"/>
    <property type="molecule type" value="Genomic_DNA"/>
</dbReference>
<dbReference type="InterPro" id="IPR036291">
    <property type="entry name" value="NAD(P)-bd_dom_sf"/>
</dbReference>
<dbReference type="SUPFAM" id="SSF51735">
    <property type="entry name" value="NAD(P)-binding Rossmann-fold domains"/>
    <property type="match status" value="1"/>
</dbReference>
<proteinExistence type="predicted"/>
<gene>
    <name evidence="3" type="ORF">ACFSCS_10555</name>
</gene>
<feature type="domain" description="Pyrroline-5-carboxylate reductase catalytic N-terminal" evidence="2">
    <location>
        <begin position="3"/>
        <end position="91"/>
    </location>
</feature>
<comment type="caution">
    <text evidence="3">The sequence shown here is derived from an EMBL/GenBank/DDBJ whole genome shotgun (WGS) entry which is preliminary data.</text>
</comment>
<evidence type="ECO:0000313" key="3">
    <source>
        <dbReference type="EMBL" id="MFD1890615.1"/>
    </source>
</evidence>
<keyword evidence="4" id="KW-1185">Reference proteome</keyword>
<accession>A0ABW4RX12</accession>
<dbReference type="PANTHER" id="PTHR14239:SF10">
    <property type="entry name" value="REDUCTASE"/>
    <property type="match status" value="1"/>
</dbReference>
<dbReference type="PANTHER" id="PTHR14239">
    <property type="entry name" value="DUDULIN-RELATED"/>
    <property type="match status" value="1"/>
</dbReference>
<dbReference type="Proteomes" id="UP001597326">
    <property type="component" value="Unassembled WGS sequence"/>
</dbReference>
<evidence type="ECO:0000259" key="2">
    <source>
        <dbReference type="Pfam" id="PF03807"/>
    </source>
</evidence>
<organism evidence="3 4">
    <name type="scientific">Luteococcus peritonei</name>
    <dbReference type="NCBI Taxonomy" id="88874"/>
    <lineage>
        <taxon>Bacteria</taxon>
        <taxon>Bacillati</taxon>
        <taxon>Actinomycetota</taxon>
        <taxon>Actinomycetes</taxon>
        <taxon>Propionibacteriales</taxon>
        <taxon>Propionibacteriaceae</taxon>
        <taxon>Luteococcus</taxon>
    </lineage>
</organism>
<sequence length="234" mass="24661">MELGIIGAGSIGTAIAELATRAGIDVAIANSRGPHTLTDQVARLGSRARAVQLDEAAGVGDVTVLSVPLTAVPTIDATLLAGRTVLDTSNYYPYRDGRIERLDSGAETTGAHVQSFLPEAHVAKSFSNILAHHIVPLARPRGAADRSALPVAGDEQRAREQVAALVDALGFDPVDVGPMSEAWRFEPETVAYTPLYARPGWTDLLASEPHPVDADTLRQALAEAVRVDVAARAF</sequence>
<reference evidence="4" key="1">
    <citation type="journal article" date="2019" name="Int. J. Syst. Evol. Microbiol.">
        <title>The Global Catalogue of Microorganisms (GCM) 10K type strain sequencing project: providing services to taxonomists for standard genome sequencing and annotation.</title>
        <authorList>
            <consortium name="The Broad Institute Genomics Platform"/>
            <consortium name="The Broad Institute Genome Sequencing Center for Infectious Disease"/>
            <person name="Wu L."/>
            <person name="Ma J."/>
        </authorList>
    </citation>
    <scope>NUCLEOTIDE SEQUENCE [LARGE SCALE GENOMIC DNA]</scope>
    <source>
        <strain evidence="4">CAIM 431</strain>
    </source>
</reference>
<evidence type="ECO:0000256" key="1">
    <source>
        <dbReference type="ARBA" id="ARBA00023002"/>
    </source>
</evidence>
<name>A0ABW4RX12_9ACTN</name>
<dbReference type="Pfam" id="PF03807">
    <property type="entry name" value="F420_oxidored"/>
    <property type="match status" value="1"/>
</dbReference>
<protein>
    <submittedName>
        <fullName evidence="3">NADPH-dependent F420 reductase</fullName>
    </submittedName>
</protein>
<dbReference type="InterPro" id="IPR028939">
    <property type="entry name" value="P5C_Rdtase_cat_N"/>
</dbReference>
<dbReference type="RefSeq" id="WP_343873833.1">
    <property type="nucleotide sequence ID" value="NZ_BAAAIX010000020.1"/>
</dbReference>
<keyword evidence="1" id="KW-0560">Oxidoreductase</keyword>
<dbReference type="Gene3D" id="3.40.50.720">
    <property type="entry name" value="NAD(P)-binding Rossmann-like Domain"/>
    <property type="match status" value="1"/>
</dbReference>